<evidence type="ECO:0000313" key="2">
    <source>
        <dbReference type="Proteomes" id="UP001165960"/>
    </source>
</evidence>
<proteinExistence type="predicted"/>
<organism evidence="1 2">
    <name type="scientific">Entomophthora muscae</name>
    <dbReference type="NCBI Taxonomy" id="34485"/>
    <lineage>
        <taxon>Eukaryota</taxon>
        <taxon>Fungi</taxon>
        <taxon>Fungi incertae sedis</taxon>
        <taxon>Zoopagomycota</taxon>
        <taxon>Entomophthoromycotina</taxon>
        <taxon>Entomophthoromycetes</taxon>
        <taxon>Entomophthorales</taxon>
        <taxon>Entomophthoraceae</taxon>
        <taxon>Entomophthora</taxon>
    </lineage>
</organism>
<dbReference type="EMBL" id="QTSX02000040">
    <property type="protein sequence ID" value="KAJ9089557.1"/>
    <property type="molecule type" value="Genomic_DNA"/>
</dbReference>
<gene>
    <name evidence="1" type="ORF">DSO57_1011612</name>
</gene>
<name>A0ACC2URK3_9FUNG</name>
<evidence type="ECO:0000313" key="1">
    <source>
        <dbReference type="EMBL" id="KAJ9089557.1"/>
    </source>
</evidence>
<reference evidence="1" key="1">
    <citation type="submission" date="2022-04" db="EMBL/GenBank/DDBJ databases">
        <title>Genome of the entomopathogenic fungus Entomophthora muscae.</title>
        <authorList>
            <person name="Elya C."/>
            <person name="Lovett B.R."/>
            <person name="Lee E."/>
            <person name="Macias A.M."/>
            <person name="Hajek A.E."/>
            <person name="De Bivort B.L."/>
            <person name="Kasson M.T."/>
            <person name="De Fine Licht H.H."/>
            <person name="Stajich J.E."/>
        </authorList>
    </citation>
    <scope>NUCLEOTIDE SEQUENCE</scope>
    <source>
        <strain evidence="1">Berkeley</strain>
    </source>
</reference>
<protein>
    <submittedName>
        <fullName evidence="1">Uncharacterized protein</fullName>
    </submittedName>
</protein>
<keyword evidence="2" id="KW-1185">Reference proteome</keyword>
<comment type="caution">
    <text evidence="1">The sequence shown here is derived from an EMBL/GenBank/DDBJ whole genome shotgun (WGS) entry which is preliminary data.</text>
</comment>
<dbReference type="Proteomes" id="UP001165960">
    <property type="component" value="Unassembled WGS sequence"/>
</dbReference>
<accession>A0ACC2URK3</accession>
<sequence>MSKLTKNIDEHFSPLILKVQELSTQIAGVCATPAVQKIQIDNAFQVFIASQNYGVEQATTLNTLEESSEAEFIPKVCDLNSKSKDNSNGSANTGIDPKYKLSFTQMFDPKTSIIASFLPFMSLQCVERLTSLRKNIF</sequence>